<dbReference type="InterPro" id="IPR012677">
    <property type="entry name" value="Nucleotide-bd_a/b_plait_sf"/>
</dbReference>
<name>A0A9P1HD84_9PEZI</name>
<dbReference type="OrthoDB" id="610462at2759"/>
<dbReference type="GO" id="GO:0003676">
    <property type="term" value="F:nucleic acid binding"/>
    <property type="evidence" value="ECO:0007669"/>
    <property type="project" value="InterPro"/>
</dbReference>
<dbReference type="SUPFAM" id="SSF54928">
    <property type="entry name" value="RNA-binding domain, RBD"/>
    <property type="match status" value="1"/>
</dbReference>
<dbReference type="AlphaFoldDB" id="A0A9P1HD84"/>
<dbReference type="EMBL" id="CALLCH030000020">
    <property type="protein sequence ID" value="CAI4219509.1"/>
    <property type="molecule type" value="Genomic_DNA"/>
</dbReference>
<organism evidence="1 2">
    <name type="scientific">Parascedosporium putredinis</name>
    <dbReference type="NCBI Taxonomy" id="1442378"/>
    <lineage>
        <taxon>Eukaryota</taxon>
        <taxon>Fungi</taxon>
        <taxon>Dikarya</taxon>
        <taxon>Ascomycota</taxon>
        <taxon>Pezizomycotina</taxon>
        <taxon>Sordariomycetes</taxon>
        <taxon>Hypocreomycetidae</taxon>
        <taxon>Microascales</taxon>
        <taxon>Microascaceae</taxon>
        <taxon>Parascedosporium</taxon>
    </lineage>
</organism>
<proteinExistence type="predicted"/>
<dbReference type="Proteomes" id="UP000838763">
    <property type="component" value="Unassembled WGS sequence"/>
</dbReference>
<evidence type="ECO:0000313" key="2">
    <source>
        <dbReference type="Proteomes" id="UP000838763"/>
    </source>
</evidence>
<comment type="caution">
    <text evidence="1">The sequence shown here is derived from an EMBL/GenBank/DDBJ whole genome shotgun (WGS) entry which is preliminary data.</text>
</comment>
<dbReference type="InterPro" id="IPR035979">
    <property type="entry name" value="RBD_domain_sf"/>
</dbReference>
<gene>
    <name evidence="1" type="ORF">PPNO1_LOCUS9067</name>
</gene>
<protein>
    <submittedName>
        <fullName evidence="1">Uncharacterized protein</fullName>
    </submittedName>
</protein>
<sequence length="157" mass="17426">MTSDHSTMLEVEAGNKTGVYYITVSNLPFSAQWKDLKDYVRTVCEVDHVEVFSASTHAWVKVIGYEQYRRAFGENEKERISIRTQADSGKSESGFLGTAEELVTDSLNMAVPVPGPGISSSGTYSTSEEGQGHYSHYYVFFVQGSITSYAGDRQRVK</sequence>
<evidence type="ECO:0000313" key="1">
    <source>
        <dbReference type="EMBL" id="CAI4219509.1"/>
    </source>
</evidence>
<accession>A0A9P1HD84</accession>
<reference evidence="1" key="1">
    <citation type="submission" date="2022-11" db="EMBL/GenBank/DDBJ databases">
        <authorList>
            <person name="Scott C."/>
            <person name="Bruce N."/>
        </authorList>
    </citation>
    <scope>NUCLEOTIDE SEQUENCE</scope>
</reference>
<keyword evidence="2" id="KW-1185">Reference proteome</keyword>
<dbReference type="Gene3D" id="3.30.70.330">
    <property type="match status" value="1"/>
</dbReference>